<dbReference type="OrthoDB" id="5153349at2759"/>
<dbReference type="EMBL" id="KQ030672">
    <property type="protein sequence ID" value="KJZ69861.1"/>
    <property type="molecule type" value="Genomic_DNA"/>
</dbReference>
<dbReference type="Proteomes" id="UP000054481">
    <property type="component" value="Unassembled WGS sequence"/>
</dbReference>
<proteinExistence type="predicted"/>
<evidence type="ECO:0000256" key="1">
    <source>
        <dbReference type="SAM" id="MobiDB-lite"/>
    </source>
</evidence>
<feature type="region of interest" description="Disordered" evidence="1">
    <location>
        <begin position="344"/>
        <end position="427"/>
    </location>
</feature>
<gene>
    <name evidence="2" type="ORF">HIM_10761</name>
</gene>
<sequence length="459" mass="49527">MSSSPLPTDAPAPHLRKPLDSQRGAGGEMSMMFFVQPDGPVRFACLDEHRVKGLNAEAMARVLLPPPAWLLATEYAPLRSDPSDSPTSAFFSLNLSIYGQPIDASEWTEEWFFMHGRVHPYALAWEVEQRDGLESDAGSTLLYTMPAIIVRDQGYQPVLPRPFASMGDFPCVPPIVSFTGLIVDAGHSLLRRDLLPGLDAAQFSCCGFVRLSTYVAPGMPNKTPFKGYHPFQVFVIFPIRANPWATLCRKMAERPVSQFQPNIPFTCTGKVAGLLRHDVMLYPPGSDRDNVFIVVPDSWTFLDKAAATVNAMAPLLSTPHRPQASTVSTIFRDMRAASLSLATPGTLRLSPPPLASASPSTGPLTPPGKRCCPEPADTPTKRPCLLQKARVPSPSPSPVSSAAQSFSISTASSTSEPDSPKRGPALAGSLLGSIVAHGFGSPARSLRNRHLSKKATEMD</sequence>
<keyword evidence="3" id="KW-1185">Reference proteome</keyword>
<evidence type="ECO:0000313" key="3">
    <source>
        <dbReference type="Proteomes" id="UP000054481"/>
    </source>
</evidence>
<feature type="region of interest" description="Disordered" evidence="1">
    <location>
        <begin position="439"/>
        <end position="459"/>
    </location>
</feature>
<name>A0A0F7ZFW7_9HYPO</name>
<accession>A0A0F7ZFW7</accession>
<feature type="compositionally biased region" description="Low complexity" evidence="1">
    <location>
        <begin position="398"/>
        <end position="417"/>
    </location>
</feature>
<dbReference type="AlphaFoldDB" id="A0A0F7ZFW7"/>
<feature type="region of interest" description="Disordered" evidence="1">
    <location>
        <begin position="1"/>
        <end position="21"/>
    </location>
</feature>
<organism evidence="2 3">
    <name type="scientific">Hirsutella minnesotensis 3608</name>
    <dbReference type="NCBI Taxonomy" id="1043627"/>
    <lineage>
        <taxon>Eukaryota</taxon>
        <taxon>Fungi</taxon>
        <taxon>Dikarya</taxon>
        <taxon>Ascomycota</taxon>
        <taxon>Pezizomycotina</taxon>
        <taxon>Sordariomycetes</taxon>
        <taxon>Hypocreomycetidae</taxon>
        <taxon>Hypocreales</taxon>
        <taxon>Ophiocordycipitaceae</taxon>
        <taxon>Hirsutella</taxon>
    </lineage>
</organism>
<protein>
    <submittedName>
        <fullName evidence="2">Uncharacterized protein</fullName>
    </submittedName>
</protein>
<evidence type="ECO:0000313" key="2">
    <source>
        <dbReference type="EMBL" id="KJZ69861.1"/>
    </source>
</evidence>
<reference evidence="2 3" key="1">
    <citation type="journal article" date="2014" name="Genome Biol. Evol.">
        <title>Comparative genomics and transcriptomics analyses reveal divergent lifestyle features of nematode endoparasitic fungus Hirsutella minnesotensis.</title>
        <authorList>
            <person name="Lai Y."/>
            <person name="Liu K."/>
            <person name="Zhang X."/>
            <person name="Zhang X."/>
            <person name="Li K."/>
            <person name="Wang N."/>
            <person name="Shu C."/>
            <person name="Wu Y."/>
            <person name="Wang C."/>
            <person name="Bushley K.E."/>
            <person name="Xiang M."/>
            <person name="Liu X."/>
        </authorList>
    </citation>
    <scope>NUCLEOTIDE SEQUENCE [LARGE SCALE GENOMIC DNA]</scope>
    <source>
        <strain evidence="2 3">3608</strain>
    </source>
</reference>